<evidence type="ECO:0000256" key="3">
    <source>
        <dbReference type="PIRSR" id="PIRSR617939-2"/>
    </source>
</evidence>
<feature type="active site" description="Proton acceptor" evidence="2">
    <location>
        <position position="79"/>
    </location>
</feature>
<organism evidence="5 6">
    <name type="scientific">Glycomyces artemisiae</name>
    <dbReference type="NCBI Taxonomy" id="1076443"/>
    <lineage>
        <taxon>Bacteria</taxon>
        <taxon>Bacillati</taxon>
        <taxon>Actinomycetota</taxon>
        <taxon>Actinomycetes</taxon>
        <taxon>Glycomycetales</taxon>
        <taxon>Glycomycetaceae</taxon>
        <taxon>Glycomyces</taxon>
    </lineage>
</organism>
<dbReference type="PANTHER" id="PTHR12935:SF0">
    <property type="entry name" value="GAMMA-GLUTAMYLCYCLOTRANSFERASE"/>
    <property type="match status" value="1"/>
</dbReference>
<feature type="binding site" evidence="3">
    <location>
        <begin position="4"/>
        <end position="9"/>
    </location>
    <ligand>
        <name>substrate</name>
    </ligand>
</feature>
<keyword evidence="1" id="KW-0456">Lyase</keyword>
<dbReference type="InterPro" id="IPR036568">
    <property type="entry name" value="GGCT-like_sf"/>
</dbReference>
<reference evidence="5 6" key="1">
    <citation type="submission" date="2020-05" db="EMBL/GenBank/DDBJ databases">
        <title>DNA-SIP metagenomic assembled genomes.</title>
        <authorList>
            <person name="Yu J."/>
        </authorList>
    </citation>
    <scope>NUCLEOTIDE SEQUENCE [LARGE SCALE GENOMIC DNA]</scope>
    <source>
        <strain evidence="5">Bin5.27</strain>
    </source>
</reference>
<feature type="compositionally biased region" description="Low complexity" evidence="4">
    <location>
        <begin position="234"/>
        <end position="247"/>
    </location>
</feature>
<dbReference type="PANTHER" id="PTHR12935">
    <property type="entry name" value="GAMMA-GLUTAMYLCYCLOTRANSFERASE"/>
    <property type="match status" value="1"/>
</dbReference>
<evidence type="ECO:0000256" key="1">
    <source>
        <dbReference type="ARBA" id="ARBA00023239"/>
    </source>
</evidence>
<evidence type="ECO:0000313" key="6">
    <source>
        <dbReference type="Proteomes" id="UP000574690"/>
    </source>
</evidence>
<dbReference type="GO" id="GO:0016740">
    <property type="term" value="F:transferase activity"/>
    <property type="evidence" value="ECO:0007669"/>
    <property type="project" value="UniProtKB-KW"/>
</dbReference>
<dbReference type="CDD" id="cd06661">
    <property type="entry name" value="GGCT_like"/>
    <property type="match status" value="1"/>
</dbReference>
<dbReference type="Proteomes" id="UP000574690">
    <property type="component" value="Unassembled WGS sequence"/>
</dbReference>
<feature type="binding site" evidence="3">
    <location>
        <position position="119"/>
    </location>
    <ligand>
        <name>substrate</name>
    </ligand>
</feature>
<proteinExistence type="predicted"/>
<dbReference type="EMBL" id="JABFXE010000792">
    <property type="protein sequence ID" value="NUQ90512.1"/>
    <property type="molecule type" value="Genomic_DNA"/>
</dbReference>
<dbReference type="InterPro" id="IPR017939">
    <property type="entry name" value="G-Glutamylcylcotransferase"/>
</dbReference>
<dbReference type="AlphaFoldDB" id="A0A850CF40"/>
<dbReference type="SUPFAM" id="SSF110857">
    <property type="entry name" value="Gamma-glutamyl cyclotransferase-like"/>
    <property type="match status" value="1"/>
</dbReference>
<dbReference type="GO" id="GO:0003839">
    <property type="term" value="F:gamma-glutamylcyclotransferase activity"/>
    <property type="evidence" value="ECO:0007669"/>
    <property type="project" value="InterPro"/>
</dbReference>
<sequence>MHLYAAYGSNLDPARMRATCPRSPLVGTGWLEGWRLTFGGADLGWESAVATVVEAPGERVFVSLYDLDPADRQVLDELEGFNSKLYRKMHSQAATLEANRPVWLYVFEGFEGGLPSQWYLDEILRAAEAAGAPQDYVEALRKRPTAELPQLSNYVALAGYGSDRGASDVRFARTLRSHSQRPQRCRTPWVPLKTGVPRCPIRPGPSVHVSPAPQPGRGSGAGASRPPRSAHASRTPGSGPRRGPCGP</sequence>
<gene>
    <name evidence="5" type="ORF">HOQ43_18870</name>
</gene>
<dbReference type="Gene3D" id="3.10.490.10">
    <property type="entry name" value="Gamma-glutamyl cyclotransferase-like"/>
    <property type="match status" value="1"/>
</dbReference>
<feature type="region of interest" description="Disordered" evidence="4">
    <location>
        <begin position="178"/>
        <end position="247"/>
    </location>
</feature>
<evidence type="ECO:0000313" key="5">
    <source>
        <dbReference type="EMBL" id="NUQ90512.1"/>
    </source>
</evidence>
<comment type="caution">
    <text evidence="5">The sequence shown here is derived from an EMBL/GenBank/DDBJ whole genome shotgun (WGS) entry which is preliminary data.</text>
</comment>
<dbReference type="InterPro" id="IPR013024">
    <property type="entry name" value="GGCT-like"/>
</dbReference>
<accession>A0A850CF40</accession>
<protein>
    <submittedName>
        <fullName evidence="5">Gamma-glutamylcyclotransferase</fullName>
    </submittedName>
</protein>
<keyword evidence="5" id="KW-0808">Transferase</keyword>
<evidence type="ECO:0000256" key="4">
    <source>
        <dbReference type="SAM" id="MobiDB-lite"/>
    </source>
</evidence>
<dbReference type="Pfam" id="PF13772">
    <property type="entry name" value="AIG2_2"/>
    <property type="match status" value="1"/>
</dbReference>
<evidence type="ECO:0000256" key="2">
    <source>
        <dbReference type="PIRSR" id="PIRSR617939-1"/>
    </source>
</evidence>
<name>A0A850CF40_9ACTN</name>